<feature type="domain" description="Response regulatory" evidence="3">
    <location>
        <begin position="4"/>
        <end position="120"/>
    </location>
</feature>
<feature type="modified residue" description="4-aspartylphosphate" evidence="2">
    <location>
        <position position="53"/>
    </location>
</feature>
<dbReference type="EMBL" id="QLMD01000001">
    <property type="protein sequence ID" value="RAK01842.1"/>
    <property type="molecule type" value="Genomic_DNA"/>
</dbReference>
<dbReference type="PANTHER" id="PTHR44591:SF3">
    <property type="entry name" value="RESPONSE REGULATORY DOMAIN-CONTAINING PROTEIN"/>
    <property type="match status" value="1"/>
</dbReference>
<keyword evidence="7" id="KW-1185">Reference proteome</keyword>
<dbReference type="GO" id="GO:0000160">
    <property type="term" value="P:phosphorelay signal transduction system"/>
    <property type="evidence" value="ECO:0007669"/>
    <property type="project" value="InterPro"/>
</dbReference>
<evidence type="ECO:0000313" key="5">
    <source>
        <dbReference type="EMBL" id="RUO28651.1"/>
    </source>
</evidence>
<sequence>MTLQLLLVEDKDRTAQQILSILAETPFEVTRAKDGLGGLNQAKKSLYDVVLIDHKMPLMDGLTLLKNLRDVKGYEQTPLLFMTTDDPRQIADKAVKLGADAVLAKPVEQHMLLTEIQRLAPRHVA</sequence>
<evidence type="ECO:0000256" key="1">
    <source>
        <dbReference type="ARBA" id="ARBA00022553"/>
    </source>
</evidence>
<dbReference type="PROSITE" id="PS50110">
    <property type="entry name" value="RESPONSE_REGULATORY"/>
    <property type="match status" value="1"/>
</dbReference>
<reference evidence="4 6" key="2">
    <citation type="submission" date="2018-06" db="EMBL/GenBank/DDBJ databases">
        <title>Genomic Encyclopedia of Type Strains, Phase III (KMG-III): the genomes of soil and plant-associated and newly described type strains.</title>
        <authorList>
            <person name="Whitman W."/>
        </authorList>
    </citation>
    <scope>NUCLEOTIDE SEQUENCE [LARGE SCALE GENOMIC DNA]</scope>
    <source>
        <strain evidence="4 6">CGMCC 1.15366</strain>
    </source>
</reference>
<gene>
    <name evidence="4" type="ORF">B0I24_101481</name>
    <name evidence="5" type="ORF">CWE07_02335</name>
</gene>
<dbReference type="InterPro" id="IPR011006">
    <property type="entry name" value="CheY-like_superfamily"/>
</dbReference>
<dbReference type="SUPFAM" id="SSF52172">
    <property type="entry name" value="CheY-like"/>
    <property type="match status" value="1"/>
</dbReference>
<dbReference type="SMART" id="SM00448">
    <property type="entry name" value="REC"/>
    <property type="match status" value="1"/>
</dbReference>
<dbReference type="Pfam" id="PF00072">
    <property type="entry name" value="Response_reg"/>
    <property type="match status" value="1"/>
</dbReference>
<protein>
    <submittedName>
        <fullName evidence="4">Two-component system chemotaxis response regulator CheY</fullName>
    </submittedName>
    <submittedName>
        <fullName evidence="5">Two-component system response regulator</fullName>
    </submittedName>
</protein>
<evidence type="ECO:0000259" key="3">
    <source>
        <dbReference type="PROSITE" id="PS50110"/>
    </source>
</evidence>
<dbReference type="RefSeq" id="WP_111568306.1">
    <property type="nucleotide sequence ID" value="NZ_PIPK01000001.1"/>
</dbReference>
<dbReference type="CDD" id="cd00156">
    <property type="entry name" value="REC"/>
    <property type="match status" value="1"/>
</dbReference>
<dbReference type="OrthoDB" id="9800897at2"/>
<dbReference type="PANTHER" id="PTHR44591">
    <property type="entry name" value="STRESS RESPONSE REGULATOR PROTEIN 1"/>
    <property type="match status" value="1"/>
</dbReference>
<reference evidence="5 7" key="1">
    <citation type="journal article" date="2018" name="Front. Microbiol.">
        <title>Genome-Based Analysis Reveals the Taxonomy and Diversity of the Family Idiomarinaceae.</title>
        <authorList>
            <person name="Liu Y."/>
            <person name="Lai Q."/>
            <person name="Shao Z."/>
        </authorList>
    </citation>
    <scope>NUCLEOTIDE SEQUENCE [LARGE SCALE GENOMIC DNA]</scope>
    <source>
        <strain evidence="5 7">CF12-14</strain>
    </source>
</reference>
<keyword evidence="1 2" id="KW-0597">Phosphoprotein</keyword>
<organism evidence="4 6">
    <name type="scientific">Aliidiomarina maris</name>
    <dbReference type="NCBI Taxonomy" id="531312"/>
    <lineage>
        <taxon>Bacteria</taxon>
        <taxon>Pseudomonadati</taxon>
        <taxon>Pseudomonadota</taxon>
        <taxon>Gammaproteobacteria</taxon>
        <taxon>Alteromonadales</taxon>
        <taxon>Idiomarinaceae</taxon>
        <taxon>Aliidiomarina</taxon>
    </lineage>
</organism>
<dbReference type="AlphaFoldDB" id="A0A327X867"/>
<name>A0A327X867_9GAMM</name>
<dbReference type="InterPro" id="IPR050595">
    <property type="entry name" value="Bact_response_regulator"/>
</dbReference>
<dbReference type="InterPro" id="IPR001789">
    <property type="entry name" value="Sig_transdc_resp-reg_receiver"/>
</dbReference>
<evidence type="ECO:0000313" key="6">
    <source>
        <dbReference type="Proteomes" id="UP000249203"/>
    </source>
</evidence>
<comment type="caution">
    <text evidence="4">The sequence shown here is derived from an EMBL/GenBank/DDBJ whole genome shotgun (WGS) entry which is preliminary data.</text>
</comment>
<dbReference type="Gene3D" id="3.40.50.2300">
    <property type="match status" value="1"/>
</dbReference>
<dbReference type="EMBL" id="PIPK01000001">
    <property type="protein sequence ID" value="RUO28651.1"/>
    <property type="molecule type" value="Genomic_DNA"/>
</dbReference>
<accession>A0A327X867</accession>
<evidence type="ECO:0000313" key="4">
    <source>
        <dbReference type="EMBL" id="RAK01842.1"/>
    </source>
</evidence>
<dbReference type="Proteomes" id="UP000287865">
    <property type="component" value="Unassembled WGS sequence"/>
</dbReference>
<dbReference type="Proteomes" id="UP000249203">
    <property type="component" value="Unassembled WGS sequence"/>
</dbReference>
<evidence type="ECO:0000256" key="2">
    <source>
        <dbReference type="PROSITE-ProRule" id="PRU00169"/>
    </source>
</evidence>
<evidence type="ECO:0000313" key="7">
    <source>
        <dbReference type="Proteomes" id="UP000287865"/>
    </source>
</evidence>
<proteinExistence type="predicted"/>